<dbReference type="CDD" id="cd00805">
    <property type="entry name" value="TyrRS_core"/>
    <property type="match status" value="1"/>
</dbReference>
<evidence type="ECO:0000256" key="9">
    <source>
        <dbReference type="ARBA" id="ARBA00048248"/>
    </source>
</evidence>
<evidence type="ECO:0000256" key="7">
    <source>
        <dbReference type="ARBA" id="ARBA00022917"/>
    </source>
</evidence>
<dbReference type="InterPro" id="IPR024088">
    <property type="entry name" value="Tyr-tRNA-ligase_bac-type"/>
</dbReference>
<dbReference type="PROSITE" id="PS50889">
    <property type="entry name" value="S4"/>
    <property type="match status" value="1"/>
</dbReference>
<keyword evidence="6 12" id="KW-0694">RNA-binding</keyword>
<keyword evidence="5 11" id="KW-0067">ATP-binding</keyword>
<name>C5WD84_9ENTR</name>
<feature type="binding site" evidence="11">
    <location>
        <position position="179"/>
    </location>
    <ligand>
        <name>L-tyrosine</name>
        <dbReference type="ChEBI" id="CHEBI:58315"/>
    </ligand>
</feature>
<comment type="similarity">
    <text evidence="10 11">Belongs to the class-I aminoacyl-tRNA synthetase family. TyrS type 1 subfamily.</text>
</comment>
<evidence type="ECO:0000256" key="10">
    <source>
        <dbReference type="ARBA" id="ARBA00060965"/>
    </source>
</evidence>
<evidence type="ECO:0000259" key="13">
    <source>
        <dbReference type="SMART" id="SM00363"/>
    </source>
</evidence>
<dbReference type="EMBL" id="AP010872">
    <property type="protein sequence ID" value="BAH83290.1"/>
    <property type="molecule type" value="Genomic_DNA"/>
</dbReference>
<dbReference type="GO" id="GO:0003723">
    <property type="term" value="F:RNA binding"/>
    <property type="evidence" value="ECO:0007669"/>
    <property type="project" value="UniProtKB-KW"/>
</dbReference>
<dbReference type="STRING" id="476281.ICMP_437"/>
<evidence type="ECO:0000256" key="6">
    <source>
        <dbReference type="ARBA" id="ARBA00022884"/>
    </source>
</evidence>
<feature type="domain" description="RNA-binding S4" evidence="13">
    <location>
        <begin position="353"/>
        <end position="415"/>
    </location>
</feature>
<evidence type="ECO:0000313" key="15">
    <source>
        <dbReference type="Proteomes" id="UP000061704"/>
    </source>
</evidence>
<dbReference type="GO" id="GO:0004831">
    <property type="term" value="F:tyrosine-tRNA ligase activity"/>
    <property type="evidence" value="ECO:0007669"/>
    <property type="project" value="UniProtKB-UniRule"/>
</dbReference>
<keyword evidence="4 11" id="KW-0547">Nucleotide-binding</keyword>
<dbReference type="InterPro" id="IPR024107">
    <property type="entry name" value="Tyr-tRNA-ligase_bac_1"/>
</dbReference>
<keyword evidence="2 11" id="KW-0963">Cytoplasm</keyword>
<feature type="binding site" evidence="11">
    <location>
        <position position="242"/>
    </location>
    <ligand>
        <name>ATP</name>
        <dbReference type="ChEBI" id="CHEBI:30616"/>
    </ligand>
</feature>
<feature type="binding site" evidence="11">
    <location>
        <position position="41"/>
    </location>
    <ligand>
        <name>L-tyrosine</name>
        <dbReference type="ChEBI" id="CHEBI:58315"/>
    </ligand>
</feature>
<dbReference type="GO" id="GO:0006437">
    <property type="term" value="P:tyrosyl-tRNA aminoacylation"/>
    <property type="evidence" value="ECO:0007669"/>
    <property type="project" value="UniProtKB-UniRule"/>
</dbReference>
<dbReference type="HAMAP" id="MF_02006">
    <property type="entry name" value="Tyr_tRNA_synth_type1"/>
    <property type="match status" value="1"/>
</dbReference>
<dbReference type="GO" id="GO:0005524">
    <property type="term" value="F:ATP binding"/>
    <property type="evidence" value="ECO:0007669"/>
    <property type="project" value="UniProtKB-UniRule"/>
</dbReference>
<evidence type="ECO:0000256" key="3">
    <source>
        <dbReference type="ARBA" id="ARBA00022598"/>
    </source>
</evidence>
<feature type="binding site" evidence="11">
    <location>
        <position position="183"/>
    </location>
    <ligand>
        <name>L-tyrosine</name>
        <dbReference type="ChEBI" id="CHEBI:58315"/>
    </ligand>
</feature>
<dbReference type="GO" id="GO:0005829">
    <property type="term" value="C:cytosol"/>
    <property type="evidence" value="ECO:0007669"/>
    <property type="project" value="TreeGrafter"/>
</dbReference>
<dbReference type="SMART" id="SM00363">
    <property type="entry name" value="S4"/>
    <property type="match status" value="1"/>
</dbReference>
<evidence type="ECO:0000256" key="2">
    <source>
        <dbReference type="ARBA" id="ARBA00022490"/>
    </source>
</evidence>
<evidence type="ECO:0000256" key="5">
    <source>
        <dbReference type="ARBA" id="ARBA00022840"/>
    </source>
</evidence>
<reference evidence="14 15" key="1">
    <citation type="journal article" date="2011" name="Genome Biol. Evol.">
        <title>Reductive evolution of bacterial genome in insect gut environment.</title>
        <authorList>
            <person name="Nikoh N."/>
            <person name="Hosokawa T."/>
            <person name="Ohshima K."/>
            <person name="Hattori M."/>
            <person name="Fukatsu T."/>
        </authorList>
    </citation>
    <scope>NUCLEOTIDE SEQUENCE [LARGE SCALE GENOMIC DNA]</scope>
    <source>
        <strain evidence="14 15">Mpkobe</strain>
    </source>
</reference>
<dbReference type="FunFam" id="3.40.50.620:FF:000008">
    <property type="entry name" value="Tyrosine--tRNA ligase"/>
    <property type="match status" value="1"/>
</dbReference>
<accession>C5WD84</accession>
<evidence type="ECO:0000256" key="12">
    <source>
        <dbReference type="PROSITE-ProRule" id="PRU00182"/>
    </source>
</evidence>
<keyword evidence="8 11" id="KW-0030">Aminoacyl-tRNA synthetase</keyword>
<keyword evidence="3 11" id="KW-0436">Ligase</keyword>
<dbReference type="GO" id="GO:0042803">
    <property type="term" value="F:protein homodimerization activity"/>
    <property type="evidence" value="ECO:0007669"/>
    <property type="project" value="UniProtKB-ARBA"/>
</dbReference>
<dbReference type="Proteomes" id="UP000061704">
    <property type="component" value="Chromosome"/>
</dbReference>
<dbReference type="SUPFAM" id="SSF52374">
    <property type="entry name" value="Nucleotidylyl transferase"/>
    <property type="match status" value="1"/>
</dbReference>
<dbReference type="PRINTS" id="PR01040">
    <property type="entry name" value="TRNASYNTHTYR"/>
</dbReference>
<evidence type="ECO:0000256" key="4">
    <source>
        <dbReference type="ARBA" id="ARBA00022741"/>
    </source>
</evidence>
<comment type="subcellular location">
    <subcellularLocation>
        <location evidence="1 11">Cytoplasm</location>
    </subcellularLocation>
</comment>
<dbReference type="CDD" id="cd00165">
    <property type="entry name" value="S4"/>
    <property type="match status" value="1"/>
</dbReference>
<keyword evidence="7 11" id="KW-0648">Protein biosynthesis</keyword>
<dbReference type="AlphaFoldDB" id="C5WD84"/>
<feature type="short sequence motif" description="'KMSKS' region" evidence="11">
    <location>
        <begin position="239"/>
        <end position="243"/>
    </location>
</feature>
<dbReference type="Gene3D" id="3.10.290.10">
    <property type="entry name" value="RNA-binding S4 domain"/>
    <property type="match status" value="1"/>
</dbReference>
<evidence type="ECO:0000256" key="8">
    <source>
        <dbReference type="ARBA" id="ARBA00023146"/>
    </source>
</evidence>
<organism evidence="14 15">
    <name type="scientific">Candidatus Ishikawaella capsulata Mpkobe</name>
    <dbReference type="NCBI Taxonomy" id="476281"/>
    <lineage>
        <taxon>Bacteria</taxon>
        <taxon>Pseudomonadati</taxon>
        <taxon>Pseudomonadota</taxon>
        <taxon>Gammaproteobacteria</taxon>
        <taxon>Enterobacterales</taxon>
        <taxon>Enterobacteriaceae</taxon>
        <taxon>Candidatus Ishikawella</taxon>
    </lineage>
</organism>
<dbReference type="EC" id="6.1.1.1" evidence="11"/>
<evidence type="ECO:0000256" key="11">
    <source>
        <dbReference type="HAMAP-Rule" id="MF_02006"/>
    </source>
</evidence>
<dbReference type="InterPro" id="IPR036986">
    <property type="entry name" value="S4_RNA-bd_sf"/>
</dbReference>
<feature type="short sequence motif" description="'HIGH' region" evidence="11">
    <location>
        <begin position="46"/>
        <end position="55"/>
    </location>
</feature>
<dbReference type="SUPFAM" id="SSF55174">
    <property type="entry name" value="Alpha-L RNA-binding motif"/>
    <property type="match status" value="1"/>
</dbReference>
<gene>
    <name evidence="11 14" type="primary">tyrS</name>
    <name evidence="14" type="ORF">ICMP_437</name>
</gene>
<protein>
    <recommendedName>
        <fullName evidence="11">Tyrosine--tRNA ligase</fullName>
        <ecNumber evidence="11">6.1.1.1</ecNumber>
    </recommendedName>
    <alternativeName>
        <fullName evidence="11">Tyrosyl-tRNA synthetase</fullName>
        <shortName evidence="11">TyrRS</shortName>
    </alternativeName>
</protein>
<dbReference type="InterPro" id="IPR002942">
    <property type="entry name" value="S4_RNA-bd"/>
</dbReference>
<dbReference type="PANTHER" id="PTHR11766:SF0">
    <property type="entry name" value="TYROSINE--TRNA LIGASE, MITOCHONDRIAL"/>
    <property type="match status" value="1"/>
</dbReference>
<dbReference type="HOGENOM" id="CLU_024003_0_3_6"/>
<dbReference type="InterPro" id="IPR002305">
    <property type="entry name" value="aa-tRNA-synth_Ic"/>
</dbReference>
<sequence length="420" mass="47991">MELLMSRTTLIQTLHERGLIAQVTNEKMLSKILQEKSITVYCGFDPTASSLHLGHLIPLIILKYFQNAGHKPIILIGGATGLIGDPSFKAMERKLNNKENINKWLEKIKIQVKNFLNFDSSENSAITLNNYDWFSKMNVLSFLRDIGKHFSVNQMINKEAVKQRLNRDEQGISFTEFAYNILQSYDFAYLNQSYGVKLQIGGSDQWGNIITGIMLTKRLYKNEVFGLTVPLLTKHDGTKFGKTENESIWLDAKKTSPYKFYQFWINISDKDVYRFLKLFTFLSVQEINSLKIKNAQYVLAEYVTRLVHGNEGLITAQRITIGLFCGDLKKLTKLDLEQLAQDGISNITLQQNADLPQVLVDAHLAPSRSQAHNMINSGAILVNGQKQHNVKYTFCNKDKLFGKFTLICRGKKHHCLVIWK</sequence>
<comment type="catalytic activity">
    <reaction evidence="9 11">
        <text>tRNA(Tyr) + L-tyrosine + ATP = L-tyrosyl-tRNA(Tyr) + AMP + diphosphate + H(+)</text>
        <dbReference type="Rhea" id="RHEA:10220"/>
        <dbReference type="Rhea" id="RHEA-COMP:9706"/>
        <dbReference type="Rhea" id="RHEA-COMP:9707"/>
        <dbReference type="ChEBI" id="CHEBI:15378"/>
        <dbReference type="ChEBI" id="CHEBI:30616"/>
        <dbReference type="ChEBI" id="CHEBI:33019"/>
        <dbReference type="ChEBI" id="CHEBI:58315"/>
        <dbReference type="ChEBI" id="CHEBI:78442"/>
        <dbReference type="ChEBI" id="CHEBI:78536"/>
        <dbReference type="ChEBI" id="CHEBI:456215"/>
        <dbReference type="EC" id="6.1.1.1"/>
    </reaction>
</comment>
<dbReference type="KEGG" id="icp:ICMP_437"/>
<dbReference type="InterPro" id="IPR002307">
    <property type="entry name" value="Tyr-tRNA-ligase"/>
</dbReference>
<dbReference type="InterPro" id="IPR054608">
    <property type="entry name" value="SYY-like_C"/>
</dbReference>
<dbReference type="PANTHER" id="PTHR11766">
    <property type="entry name" value="TYROSYL-TRNA SYNTHETASE"/>
    <property type="match status" value="1"/>
</dbReference>
<comment type="function">
    <text evidence="11">Catalyzes the attachment of tyrosine to tRNA(Tyr) in a two-step reaction: tyrosine is first activated by ATP to form Tyr-AMP and then transferred to the acceptor end of tRNA(Tyr).</text>
</comment>
<dbReference type="Pfam" id="PF22421">
    <property type="entry name" value="SYY_C-terminal"/>
    <property type="match status" value="1"/>
</dbReference>
<dbReference type="Pfam" id="PF00579">
    <property type="entry name" value="tRNA-synt_1b"/>
    <property type="match status" value="1"/>
</dbReference>
<comment type="subunit">
    <text evidence="11">Homodimer.</text>
</comment>
<keyword evidence="15" id="KW-1185">Reference proteome</keyword>
<dbReference type="Gene3D" id="1.10.240.10">
    <property type="entry name" value="Tyrosyl-Transfer RNA Synthetase"/>
    <property type="match status" value="1"/>
</dbReference>
<evidence type="ECO:0000256" key="1">
    <source>
        <dbReference type="ARBA" id="ARBA00004496"/>
    </source>
</evidence>
<dbReference type="FunFam" id="1.10.240.10:FF:000001">
    <property type="entry name" value="Tyrosine--tRNA ligase"/>
    <property type="match status" value="1"/>
</dbReference>
<evidence type="ECO:0000313" key="14">
    <source>
        <dbReference type="EMBL" id="BAH83290.1"/>
    </source>
</evidence>
<dbReference type="Gene3D" id="3.40.50.620">
    <property type="entry name" value="HUPs"/>
    <property type="match status" value="1"/>
</dbReference>
<dbReference type="NCBIfam" id="TIGR00234">
    <property type="entry name" value="tyrS"/>
    <property type="match status" value="1"/>
</dbReference>
<proteinExistence type="inferred from homology"/>
<dbReference type="InterPro" id="IPR014729">
    <property type="entry name" value="Rossmann-like_a/b/a_fold"/>
</dbReference>